<dbReference type="PROSITE" id="PS00041">
    <property type="entry name" value="HTH_ARAC_FAMILY_1"/>
    <property type="match status" value="1"/>
</dbReference>
<dbReference type="GO" id="GO:0005829">
    <property type="term" value="C:cytosol"/>
    <property type="evidence" value="ECO:0007669"/>
    <property type="project" value="TreeGrafter"/>
</dbReference>
<gene>
    <name evidence="6" type="ORF">FBZ83_10632</name>
</gene>
<feature type="domain" description="HTH araC/xylS-type" evidence="5">
    <location>
        <begin position="217"/>
        <end position="314"/>
    </location>
</feature>
<dbReference type="EMBL" id="VITH01000006">
    <property type="protein sequence ID" value="TWA82849.1"/>
    <property type="molecule type" value="Genomic_DNA"/>
</dbReference>
<dbReference type="RefSeq" id="WP_145683608.1">
    <property type="nucleotide sequence ID" value="NZ_VITH01000006.1"/>
</dbReference>
<dbReference type="Proteomes" id="UP000318529">
    <property type="component" value="Unassembled WGS sequence"/>
</dbReference>
<organism evidence="6 7">
    <name type="scientific">Azospirillum brasilense</name>
    <dbReference type="NCBI Taxonomy" id="192"/>
    <lineage>
        <taxon>Bacteria</taxon>
        <taxon>Pseudomonadati</taxon>
        <taxon>Pseudomonadota</taxon>
        <taxon>Alphaproteobacteria</taxon>
        <taxon>Rhodospirillales</taxon>
        <taxon>Azospirillaceae</taxon>
        <taxon>Azospirillum</taxon>
    </lineage>
</organism>
<evidence type="ECO:0000256" key="4">
    <source>
        <dbReference type="SAM" id="MobiDB-lite"/>
    </source>
</evidence>
<dbReference type="PROSITE" id="PS01124">
    <property type="entry name" value="HTH_ARAC_FAMILY_2"/>
    <property type="match status" value="1"/>
</dbReference>
<comment type="caution">
    <text evidence="6">The sequence shown here is derived from an EMBL/GenBank/DDBJ whole genome shotgun (WGS) entry which is preliminary data.</text>
</comment>
<dbReference type="InterPro" id="IPR009057">
    <property type="entry name" value="Homeodomain-like_sf"/>
</dbReference>
<evidence type="ECO:0000313" key="7">
    <source>
        <dbReference type="Proteomes" id="UP000318529"/>
    </source>
</evidence>
<keyword evidence="3" id="KW-0804">Transcription</keyword>
<dbReference type="PANTHER" id="PTHR47894">
    <property type="entry name" value="HTH-TYPE TRANSCRIPTIONAL REGULATOR GADX"/>
    <property type="match status" value="1"/>
</dbReference>
<evidence type="ECO:0000259" key="5">
    <source>
        <dbReference type="PROSITE" id="PS01124"/>
    </source>
</evidence>
<dbReference type="GO" id="GO:0000976">
    <property type="term" value="F:transcription cis-regulatory region binding"/>
    <property type="evidence" value="ECO:0007669"/>
    <property type="project" value="TreeGrafter"/>
</dbReference>
<sequence length="322" mass="34818">MSSHVQSGMAMKGRDPQTGFHAARYSDGEMAAIAERQGLRMPRSIAQLHGVASAARVDQNVRLLTRSLVLGDPMLVAVQKGYKIISTPSGCLEVHAGEAVLIEAGEAIDVENVPDGDGLYQAHWIAFDNRLLGALDAREGDAREGGGDRRTVASPVNAPNSEVQEVFLDSVERACEAILKECVAPAAVGRPRVMELLAWVEELCGFLPRPARCSTTGRVRALLTEDLAARWTTDQLARRLGLSEATFRRRLAQEGTSLSVLLTEMRMGQALRLLQSTDLPIIQVAFSVGYESPSKFAGRFRSRFGFPPSSLRLAAPPAVPAM</sequence>
<dbReference type="PANTHER" id="PTHR47894:SF4">
    <property type="entry name" value="HTH-TYPE TRANSCRIPTIONAL REGULATOR GADX"/>
    <property type="match status" value="1"/>
</dbReference>
<name>A0A560CDC2_AZOBR</name>
<dbReference type="InterPro" id="IPR018062">
    <property type="entry name" value="HTH_AraC-typ_CS"/>
</dbReference>
<reference evidence="6 7" key="1">
    <citation type="submission" date="2019-06" db="EMBL/GenBank/DDBJ databases">
        <title>Genomic Encyclopedia of Type Strains, Phase IV (KMG-V): Genome sequencing to study the core and pangenomes of soil and plant-associated prokaryotes.</title>
        <authorList>
            <person name="Whitman W."/>
        </authorList>
    </citation>
    <scope>NUCLEOTIDE SEQUENCE [LARGE SCALE GENOMIC DNA]</scope>
    <source>
        <strain evidence="6 7">BR 11650</strain>
    </source>
</reference>
<dbReference type="Gene3D" id="1.10.10.60">
    <property type="entry name" value="Homeodomain-like"/>
    <property type="match status" value="1"/>
</dbReference>
<dbReference type="SMART" id="SM00342">
    <property type="entry name" value="HTH_ARAC"/>
    <property type="match status" value="1"/>
</dbReference>
<dbReference type="SUPFAM" id="SSF46689">
    <property type="entry name" value="Homeodomain-like"/>
    <property type="match status" value="1"/>
</dbReference>
<evidence type="ECO:0000256" key="1">
    <source>
        <dbReference type="ARBA" id="ARBA00023015"/>
    </source>
</evidence>
<evidence type="ECO:0000256" key="3">
    <source>
        <dbReference type="ARBA" id="ARBA00023163"/>
    </source>
</evidence>
<accession>A0A560CDC2</accession>
<feature type="region of interest" description="Disordered" evidence="4">
    <location>
        <begin position="1"/>
        <end position="21"/>
    </location>
</feature>
<dbReference type="InterPro" id="IPR018060">
    <property type="entry name" value="HTH_AraC"/>
</dbReference>
<keyword evidence="2" id="KW-0238">DNA-binding</keyword>
<protein>
    <submittedName>
        <fullName evidence="6">AraC family transcriptional regulator</fullName>
    </submittedName>
</protein>
<evidence type="ECO:0000313" key="6">
    <source>
        <dbReference type="EMBL" id="TWA82849.1"/>
    </source>
</evidence>
<keyword evidence="1" id="KW-0805">Transcription regulation</keyword>
<proteinExistence type="predicted"/>
<dbReference type="Pfam" id="PF12833">
    <property type="entry name" value="HTH_18"/>
    <property type="match status" value="1"/>
</dbReference>
<dbReference type="GO" id="GO:0003700">
    <property type="term" value="F:DNA-binding transcription factor activity"/>
    <property type="evidence" value="ECO:0007669"/>
    <property type="project" value="InterPro"/>
</dbReference>
<evidence type="ECO:0000256" key="2">
    <source>
        <dbReference type="ARBA" id="ARBA00023125"/>
    </source>
</evidence>
<dbReference type="AlphaFoldDB" id="A0A560CDC2"/>